<dbReference type="Proteomes" id="UP000183987">
    <property type="component" value="Unassembled WGS sequence"/>
</dbReference>
<proteinExistence type="predicted"/>
<reference evidence="2" key="1">
    <citation type="submission" date="2016-11" db="EMBL/GenBank/DDBJ databases">
        <authorList>
            <person name="Varghese N."/>
            <person name="Submissions S."/>
        </authorList>
    </citation>
    <scope>NUCLEOTIDE SEQUENCE [LARGE SCALE GENOMIC DNA]</scope>
    <source>
        <strain evidence="2">DSM 29326</strain>
    </source>
</reference>
<protein>
    <submittedName>
        <fullName evidence="1">Uncharacterized protein</fullName>
    </submittedName>
</protein>
<organism evidence="1 2">
    <name type="scientific">Loktanella atrilutea</name>
    <dbReference type="NCBI Taxonomy" id="366533"/>
    <lineage>
        <taxon>Bacteria</taxon>
        <taxon>Pseudomonadati</taxon>
        <taxon>Pseudomonadota</taxon>
        <taxon>Alphaproteobacteria</taxon>
        <taxon>Rhodobacterales</taxon>
        <taxon>Roseobacteraceae</taxon>
        <taxon>Loktanella</taxon>
    </lineage>
</organism>
<sequence>MDFPDPCTFPAFDGENPVDVTAEAGRVAVLQSLVDPMRATTSDEAAQACVTGALVGVVHAALLIMPPEHHRHMIQNLSNALPWAASYARDLMNLPPLKDS</sequence>
<dbReference type="STRING" id="366533.SAMN05444339_11021"/>
<evidence type="ECO:0000313" key="1">
    <source>
        <dbReference type="EMBL" id="SHF67152.1"/>
    </source>
</evidence>
<keyword evidence="2" id="KW-1185">Reference proteome</keyword>
<dbReference type="EMBL" id="FQUE01000010">
    <property type="protein sequence ID" value="SHF67152.1"/>
    <property type="molecule type" value="Genomic_DNA"/>
</dbReference>
<accession>A0A1M5DK65</accession>
<name>A0A1M5DK65_LOKAT</name>
<gene>
    <name evidence="1" type="ORF">SAMN05444339_11021</name>
</gene>
<dbReference type="AlphaFoldDB" id="A0A1M5DK65"/>
<evidence type="ECO:0000313" key="2">
    <source>
        <dbReference type="Proteomes" id="UP000183987"/>
    </source>
</evidence>